<evidence type="ECO:0000256" key="2">
    <source>
        <dbReference type="SAM" id="SignalP"/>
    </source>
</evidence>
<reference evidence="3" key="1">
    <citation type="submission" date="2004-02" db="EMBL/GenBank/DDBJ databases">
        <authorList>
            <consortium name="DOE Joint Genome Institute"/>
        </authorList>
    </citation>
    <scope>NUCLEOTIDE SEQUENCE [LARGE SCALE GENOMIC DNA]</scope>
    <source>
        <strain evidence="3">WH 8501</strain>
    </source>
</reference>
<evidence type="ECO:0000313" key="3">
    <source>
        <dbReference type="EMBL" id="EAM48399.1"/>
    </source>
</evidence>
<dbReference type="GeneID" id="88768406"/>
<dbReference type="EMBL" id="AADV02000148">
    <property type="protein sequence ID" value="EAM48399.1"/>
    <property type="molecule type" value="Genomic_DNA"/>
</dbReference>
<dbReference type="RefSeq" id="WP_007307818.1">
    <property type="nucleotide sequence ID" value="NZ_CP191777.1"/>
</dbReference>
<name>Q4BWW9_CROWT</name>
<dbReference type="OrthoDB" id="511540at2"/>
<comment type="caution">
    <text evidence="3">The sequence shown here is derived from an EMBL/GenBank/DDBJ whole genome shotgun (WGS) entry which is preliminary data.</text>
</comment>
<dbReference type="KEGG" id="cwa:CwatDRAFT_1263"/>
<evidence type="ECO:0000256" key="1">
    <source>
        <dbReference type="SAM" id="MobiDB-lite"/>
    </source>
</evidence>
<sequence>MLKSNLFSLSLPSMIAVSCLIGFSVSESVSAQILAQETPSEGTEVPEDDPSDPSNLRPLTQADSLLSLQGGEKLMNEAGEAINQENYDLAVTKLQQARKVFNQLSNFYLQLANSFSGIDTEVYDSQRDSALKTGQMRDAATYQLALVHRAQDQPELAVPLLVQIIRSQNPTTDLGKKSYQQLYELGFVDVPFADEAQATSSN</sequence>
<dbReference type="InterPro" id="IPR011990">
    <property type="entry name" value="TPR-like_helical_dom_sf"/>
</dbReference>
<dbReference type="Gene3D" id="1.25.40.10">
    <property type="entry name" value="Tetratricopeptide repeat domain"/>
    <property type="match status" value="1"/>
</dbReference>
<feature type="region of interest" description="Disordered" evidence="1">
    <location>
        <begin position="36"/>
        <end position="58"/>
    </location>
</feature>
<dbReference type="AlphaFoldDB" id="Q4BWW9"/>
<dbReference type="PROSITE" id="PS51257">
    <property type="entry name" value="PROKAR_LIPOPROTEIN"/>
    <property type="match status" value="1"/>
</dbReference>
<reference evidence="3" key="3">
    <citation type="submission" date="2016-12" db="EMBL/GenBank/DDBJ databases">
        <title>Annotation of the draft genome assembly of Crocosphaera watsonii WH 8501.</title>
        <authorList>
            <consortium name="US DOE Joint Genome Institute (JGI-ORNL)"/>
            <person name="Larimer F."/>
            <person name="Land M."/>
        </authorList>
    </citation>
    <scope>NUCLEOTIDE SEQUENCE</scope>
    <source>
        <strain evidence="3">WH 8501</strain>
    </source>
</reference>
<reference evidence="3" key="2">
    <citation type="submission" date="2005-06" db="EMBL/GenBank/DDBJ databases">
        <title>Sequencing of the draft genome and assembly of Crocosphaera watsonii WH 8501.</title>
        <authorList>
            <consortium name="US DOE Joint Genome Institute (JGI-PGF)"/>
            <person name="Copeland A."/>
            <person name="Lucas S."/>
            <person name="Lapidus A."/>
            <person name="Barry K."/>
            <person name="Detter C."/>
            <person name="Glavina T."/>
            <person name="Hammon N."/>
            <person name="Israni S."/>
            <person name="Pitluck S."/>
            <person name="Richardson P."/>
        </authorList>
    </citation>
    <scope>NUCLEOTIDE SEQUENCE [LARGE SCALE GENOMIC DNA]</scope>
    <source>
        <strain evidence="3">WH 8501</strain>
    </source>
</reference>
<feature type="signal peptide" evidence="2">
    <location>
        <begin position="1"/>
        <end position="31"/>
    </location>
</feature>
<organism evidence="3 4">
    <name type="scientific">Crocosphaera watsonii WH 8501</name>
    <dbReference type="NCBI Taxonomy" id="165597"/>
    <lineage>
        <taxon>Bacteria</taxon>
        <taxon>Bacillati</taxon>
        <taxon>Cyanobacteriota</taxon>
        <taxon>Cyanophyceae</taxon>
        <taxon>Oscillatoriophycideae</taxon>
        <taxon>Chroococcales</taxon>
        <taxon>Aphanothecaceae</taxon>
        <taxon>Crocosphaera</taxon>
    </lineage>
</organism>
<accession>Q4BWW9</accession>
<dbReference type="Proteomes" id="UP000003922">
    <property type="component" value="Unassembled WGS sequence"/>
</dbReference>
<keyword evidence="2" id="KW-0732">Signal</keyword>
<gene>
    <name evidence="3" type="ORF">CwatDRAFT_1263</name>
</gene>
<feature type="chain" id="PRO_5004235680" description="TPR repeat" evidence="2">
    <location>
        <begin position="32"/>
        <end position="202"/>
    </location>
</feature>
<proteinExistence type="predicted"/>
<evidence type="ECO:0000313" key="4">
    <source>
        <dbReference type="Proteomes" id="UP000003922"/>
    </source>
</evidence>
<keyword evidence="4" id="KW-1185">Reference proteome</keyword>
<evidence type="ECO:0008006" key="5">
    <source>
        <dbReference type="Google" id="ProtNLM"/>
    </source>
</evidence>
<protein>
    <recommendedName>
        <fullName evidence="5">TPR repeat</fullName>
    </recommendedName>
</protein>